<keyword evidence="4" id="KW-0249">Electron transport</keyword>
<feature type="domain" description="4Fe-4S ferredoxin-type" evidence="6">
    <location>
        <begin position="35"/>
        <end position="63"/>
    </location>
</feature>
<organism evidence="7 8">
    <name type="scientific">Pseudanabaena frigida</name>
    <dbReference type="NCBI Taxonomy" id="945775"/>
    <lineage>
        <taxon>Bacteria</taxon>
        <taxon>Bacillati</taxon>
        <taxon>Cyanobacteriota</taxon>
        <taxon>Cyanophyceae</taxon>
        <taxon>Pseudanabaenales</taxon>
        <taxon>Pseudanabaenaceae</taxon>
        <taxon>Pseudanabaena</taxon>
    </lineage>
</organism>
<dbReference type="InterPro" id="IPR001080">
    <property type="entry name" value="3Fe4S_ferredoxin"/>
</dbReference>
<dbReference type="InterPro" id="IPR017896">
    <property type="entry name" value="4Fe4S_Fe-S-bd"/>
</dbReference>
<feature type="region of interest" description="Disordered" evidence="5">
    <location>
        <begin position="1"/>
        <end position="26"/>
    </location>
</feature>
<dbReference type="PROSITE" id="PS51379">
    <property type="entry name" value="4FE4S_FER_2"/>
    <property type="match status" value="1"/>
</dbReference>
<evidence type="ECO:0000313" key="8">
    <source>
        <dbReference type="Proteomes" id="UP000249467"/>
    </source>
</evidence>
<dbReference type="Pfam" id="PF13370">
    <property type="entry name" value="Fer4_13"/>
    <property type="match status" value="1"/>
</dbReference>
<protein>
    <recommendedName>
        <fullName evidence="4">Ferredoxin</fullName>
    </recommendedName>
</protein>
<dbReference type="EMBL" id="QBML01000016">
    <property type="protein sequence ID" value="PZO39859.1"/>
    <property type="molecule type" value="Genomic_DNA"/>
</dbReference>
<evidence type="ECO:0000259" key="6">
    <source>
        <dbReference type="PROSITE" id="PS51379"/>
    </source>
</evidence>
<evidence type="ECO:0000313" key="7">
    <source>
        <dbReference type="EMBL" id="PZO39859.1"/>
    </source>
</evidence>
<dbReference type="SUPFAM" id="SSF54862">
    <property type="entry name" value="4Fe-4S ferredoxins"/>
    <property type="match status" value="1"/>
</dbReference>
<reference evidence="7 8" key="2">
    <citation type="submission" date="2018-06" db="EMBL/GenBank/DDBJ databases">
        <title>Metagenomic assembly of (sub)arctic Cyanobacteria and their associated microbiome from non-axenic cultures.</title>
        <authorList>
            <person name="Baurain D."/>
        </authorList>
    </citation>
    <scope>NUCLEOTIDE SEQUENCE [LARGE SCALE GENOMIC DNA]</scope>
    <source>
        <strain evidence="7">ULC066bin1</strain>
    </source>
</reference>
<reference evidence="7 8" key="1">
    <citation type="submission" date="2018-04" db="EMBL/GenBank/DDBJ databases">
        <authorList>
            <person name="Go L.Y."/>
            <person name="Mitchell J.A."/>
        </authorList>
    </citation>
    <scope>NUCLEOTIDE SEQUENCE [LARGE SCALE GENOMIC DNA]</scope>
    <source>
        <strain evidence="7">ULC066bin1</strain>
    </source>
</reference>
<keyword evidence="3 4" id="KW-0411">Iron-sulfur</keyword>
<dbReference type="AlphaFoldDB" id="A0A2W4WD97"/>
<dbReference type="GO" id="GO:0005506">
    <property type="term" value="F:iron ion binding"/>
    <property type="evidence" value="ECO:0007669"/>
    <property type="project" value="UniProtKB-UniRule"/>
</dbReference>
<keyword evidence="1 4" id="KW-0479">Metal-binding</keyword>
<proteinExistence type="predicted"/>
<dbReference type="Proteomes" id="UP000249467">
    <property type="component" value="Unassembled WGS sequence"/>
</dbReference>
<evidence type="ECO:0000256" key="4">
    <source>
        <dbReference type="RuleBase" id="RU368020"/>
    </source>
</evidence>
<dbReference type="PRINTS" id="PR00352">
    <property type="entry name" value="3FE4SFRDOXIN"/>
</dbReference>
<keyword evidence="4" id="KW-0813">Transport</keyword>
<comment type="function">
    <text evidence="4">Ferredoxins are iron-sulfur proteins that transfer electrons in a wide variety of metabolic reactions.</text>
</comment>
<dbReference type="PANTHER" id="PTHR45295:SF1">
    <property type="entry name" value="CHAPERONE PROTEIN DNAJ C76, CHLOROPLASTIC"/>
    <property type="match status" value="1"/>
</dbReference>
<comment type="caution">
    <text evidence="7">The sequence shown here is derived from an EMBL/GenBank/DDBJ whole genome shotgun (WGS) entry which is preliminary data.</text>
</comment>
<dbReference type="GO" id="GO:0009055">
    <property type="term" value="F:electron transfer activity"/>
    <property type="evidence" value="ECO:0007669"/>
    <property type="project" value="UniProtKB-UniRule"/>
</dbReference>
<evidence type="ECO:0000256" key="2">
    <source>
        <dbReference type="ARBA" id="ARBA00023004"/>
    </source>
</evidence>
<dbReference type="GO" id="GO:0051536">
    <property type="term" value="F:iron-sulfur cluster binding"/>
    <property type="evidence" value="ECO:0007669"/>
    <property type="project" value="UniProtKB-KW"/>
</dbReference>
<keyword evidence="2 4" id="KW-0408">Iron</keyword>
<evidence type="ECO:0000256" key="5">
    <source>
        <dbReference type="SAM" id="MobiDB-lite"/>
    </source>
</evidence>
<dbReference type="PANTHER" id="PTHR45295">
    <property type="entry name" value="CHAPERONE PROTEIN DNAJ C76, CHLOROPLASTIC"/>
    <property type="match status" value="1"/>
</dbReference>
<evidence type="ECO:0000256" key="3">
    <source>
        <dbReference type="ARBA" id="ARBA00023014"/>
    </source>
</evidence>
<sequence>MDKISDLAVVTTSSEPKMSDRSGFEPELGGELRQNAVFVDETVCIGCGHCAHTASSTFFLEENYGRARVIAQDGDEEDLVQEAIDTCPVDCIAWVNYNDLNKLEEARKHQVIQNLGIIGDGASLRRAINSQT</sequence>
<accession>A0A2W4WD97</accession>
<name>A0A2W4WD97_9CYAN</name>
<evidence type="ECO:0000256" key="1">
    <source>
        <dbReference type="ARBA" id="ARBA00022723"/>
    </source>
</evidence>
<gene>
    <name evidence="7" type="ORF">DCF19_13310</name>
</gene>
<dbReference type="Gene3D" id="3.30.70.20">
    <property type="match status" value="1"/>
</dbReference>